<evidence type="ECO:0000256" key="1">
    <source>
        <dbReference type="SAM" id="MobiDB-lite"/>
    </source>
</evidence>
<accession>A0ABQ5HWM6</accession>
<organism evidence="3 4">
    <name type="scientific">Tanacetum coccineum</name>
    <dbReference type="NCBI Taxonomy" id="301880"/>
    <lineage>
        <taxon>Eukaryota</taxon>
        <taxon>Viridiplantae</taxon>
        <taxon>Streptophyta</taxon>
        <taxon>Embryophyta</taxon>
        <taxon>Tracheophyta</taxon>
        <taxon>Spermatophyta</taxon>
        <taxon>Magnoliopsida</taxon>
        <taxon>eudicotyledons</taxon>
        <taxon>Gunneridae</taxon>
        <taxon>Pentapetalae</taxon>
        <taxon>asterids</taxon>
        <taxon>campanulids</taxon>
        <taxon>Asterales</taxon>
        <taxon>Asteraceae</taxon>
        <taxon>Asteroideae</taxon>
        <taxon>Anthemideae</taxon>
        <taxon>Anthemidinae</taxon>
        <taxon>Tanacetum</taxon>
    </lineage>
</organism>
<reference evidence="3" key="2">
    <citation type="submission" date="2022-01" db="EMBL/GenBank/DDBJ databases">
        <authorList>
            <person name="Yamashiro T."/>
            <person name="Shiraishi A."/>
            <person name="Satake H."/>
            <person name="Nakayama K."/>
        </authorList>
    </citation>
    <scope>NUCLEOTIDE SEQUENCE</scope>
</reference>
<proteinExistence type="predicted"/>
<evidence type="ECO:0000313" key="3">
    <source>
        <dbReference type="EMBL" id="GJT92238.1"/>
    </source>
</evidence>
<feature type="transmembrane region" description="Helical" evidence="2">
    <location>
        <begin position="617"/>
        <end position="637"/>
    </location>
</feature>
<sequence length="722" mass="81569">MGWVGGGYFDRCPPIDILYGQSKSSIYTILNMLLDAKTVPGTHAYRTSVESSLNGCKIKEGAIIHDSVDGSTSLKLEIYHTIRLATKKHLNAVKGSFDGIHAGCQDNKSAAISSTEAEYIALSGCSVRSSPFGMRSQSSIPTMAFGFNKIPIPSGSLHHGAMWRIGVIELYFVNTEYQLADIFTKALGRERIEFLINKLGMRSFTPDTLKQLADEVDEFPPFGSSHMTLDLLLMEISIADQIALDDALVAPADRLKIVGNKKFEEPPLEKEILAFLASLGHSGEIRKITDVNLKSYGVNSDYALKDDVFTTIKVHLKGMRCSLHVSYGRDQEHAVNQMPTHESPYRSRKRKRVCGQMGVSLKLRVRTGIFLRLVWLPMKELFFHKGFPMHLDYDSRMISLGNQAFDLQTKSGRDLLLGTQTNKSDYAVALSSILASVDQLSSKFKMQDRMQWIRNERKVSEGISQKEGTSRQKFSPQKSEVSYRINLESEVKTRRDDDADGVIMRYPPRCGTDRGSKRRRSGKEPLLPVPPSEMTPRLHERLLYRRLQDSQSKCLSTQYLLPFLWLADKQAGRRDVYKPQNSLKIGSFRPARTNPEGFFAISHDLRSHYVGFQILKVVMYTVFINFIISTLSTYVVVRQAARTRRSLSSRMTMAGRITDITMDRRPYEEDQFYAFCAHKGSSSLSLLKMTDFAVTKFTEGDFHRLRIQDIEDIAASSRCNGK</sequence>
<dbReference type="Proteomes" id="UP001151760">
    <property type="component" value="Unassembled WGS sequence"/>
</dbReference>
<keyword evidence="4" id="KW-1185">Reference proteome</keyword>
<evidence type="ECO:0000256" key="2">
    <source>
        <dbReference type="SAM" id="Phobius"/>
    </source>
</evidence>
<feature type="region of interest" description="Disordered" evidence="1">
    <location>
        <begin position="501"/>
        <end position="532"/>
    </location>
</feature>
<feature type="compositionally biased region" description="Polar residues" evidence="1">
    <location>
        <begin position="462"/>
        <end position="480"/>
    </location>
</feature>
<keyword evidence="2" id="KW-0472">Membrane</keyword>
<comment type="caution">
    <text evidence="3">The sequence shown here is derived from an EMBL/GenBank/DDBJ whole genome shotgun (WGS) entry which is preliminary data.</text>
</comment>
<evidence type="ECO:0000313" key="4">
    <source>
        <dbReference type="Proteomes" id="UP001151760"/>
    </source>
</evidence>
<keyword evidence="2" id="KW-0812">Transmembrane</keyword>
<reference evidence="3" key="1">
    <citation type="journal article" date="2022" name="Int. J. Mol. Sci.">
        <title>Draft Genome of Tanacetum Coccineum: Genomic Comparison of Closely Related Tanacetum-Family Plants.</title>
        <authorList>
            <person name="Yamashiro T."/>
            <person name="Shiraishi A."/>
            <person name="Nakayama K."/>
            <person name="Satake H."/>
        </authorList>
    </citation>
    <scope>NUCLEOTIDE SEQUENCE</scope>
</reference>
<keyword evidence="2" id="KW-1133">Transmembrane helix</keyword>
<gene>
    <name evidence="3" type="ORF">Tco_1081083</name>
</gene>
<feature type="region of interest" description="Disordered" evidence="1">
    <location>
        <begin position="462"/>
        <end position="481"/>
    </location>
</feature>
<name>A0ABQ5HWM6_9ASTR</name>
<protein>
    <submittedName>
        <fullName evidence="3">Uncharacterized protein</fullName>
    </submittedName>
</protein>
<dbReference type="EMBL" id="BQNB010020090">
    <property type="protein sequence ID" value="GJT92238.1"/>
    <property type="molecule type" value="Genomic_DNA"/>
</dbReference>